<sequence length="128" mass="13729">MHKATPATELCLDVARATMRVQPTSGGLPLASTVGSDLADILALELASRLAAVMPSALVRTIGEDLLEGADAIAEFVYGDAADKRKVYHLVQNGRFPAFRLGDKVCARKSTVLEWIKQQEESGTSSDR</sequence>
<dbReference type="RefSeq" id="WP_376999611.1">
    <property type="nucleotide sequence ID" value="NZ_JBHSLC010000115.1"/>
</dbReference>
<evidence type="ECO:0008006" key="3">
    <source>
        <dbReference type="Google" id="ProtNLM"/>
    </source>
</evidence>
<proteinExistence type="predicted"/>
<protein>
    <recommendedName>
        <fullName evidence="3">DNA-binding protein</fullName>
    </recommendedName>
</protein>
<reference evidence="2" key="1">
    <citation type="journal article" date="2019" name="Int. J. Syst. Evol. Microbiol.">
        <title>The Global Catalogue of Microorganisms (GCM) 10K type strain sequencing project: providing services to taxonomists for standard genome sequencing and annotation.</title>
        <authorList>
            <consortium name="The Broad Institute Genomics Platform"/>
            <consortium name="The Broad Institute Genome Sequencing Center for Infectious Disease"/>
            <person name="Wu L."/>
            <person name="Ma J."/>
        </authorList>
    </citation>
    <scope>NUCLEOTIDE SEQUENCE [LARGE SCALE GENOMIC DNA]</scope>
    <source>
        <strain evidence="2">CCUG 58760</strain>
    </source>
</reference>
<keyword evidence="2" id="KW-1185">Reference proteome</keyword>
<gene>
    <name evidence="1" type="ORF">ACFPMG_31440</name>
</gene>
<accession>A0ABW0GEM0</accession>
<dbReference type="Proteomes" id="UP001596166">
    <property type="component" value="Unassembled WGS sequence"/>
</dbReference>
<organism evidence="1 2">
    <name type="scientific">Azospirillum himalayense</name>
    <dbReference type="NCBI Taxonomy" id="654847"/>
    <lineage>
        <taxon>Bacteria</taxon>
        <taxon>Pseudomonadati</taxon>
        <taxon>Pseudomonadota</taxon>
        <taxon>Alphaproteobacteria</taxon>
        <taxon>Rhodospirillales</taxon>
        <taxon>Azospirillaceae</taxon>
        <taxon>Azospirillum</taxon>
    </lineage>
</organism>
<dbReference type="EMBL" id="JBHSLC010000115">
    <property type="protein sequence ID" value="MFC5359520.1"/>
    <property type="molecule type" value="Genomic_DNA"/>
</dbReference>
<comment type="caution">
    <text evidence="1">The sequence shown here is derived from an EMBL/GenBank/DDBJ whole genome shotgun (WGS) entry which is preliminary data.</text>
</comment>
<evidence type="ECO:0000313" key="1">
    <source>
        <dbReference type="EMBL" id="MFC5359520.1"/>
    </source>
</evidence>
<name>A0ABW0GEM0_9PROT</name>
<evidence type="ECO:0000313" key="2">
    <source>
        <dbReference type="Proteomes" id="UP001596166"/>
    </source>
</evidence>